<dbReference type="RefSeq" id="WP_066771587.1">
    <property type="nucleotide sequence ID" value="NZ_BMIP01000003.1"/>
</dbReference>
<feature type="region of interest" description="Disordered" evidence="1">
    <location>
        <begin position="136"/>
        <end position="158"/>
    </location>
</feature>
<dbReference type="Proteomes" id="UP000612349">
    <property type="component" value="Unassembled WGS sequence"/>
</dbReference>
<reference evidence="3" key="1">
    <citation type="journal article" date="2014" name="Int. J. Syst. Evol. Microbiol.">
        <title>Complete genome sequence of Corynebacterium casei LMG S-19264T (=DSM 44701T), isolated from a smear-ripened cheese.</title>
        <authorList>
            <consortium name="US DOE Joint Genome Institute (JGI-PGF)"/>
            <person name="Walter F."/>
            <person name="Albersmeier A."/>
            <person name="Kalinowski J."/>
            <person name="Ruckert C."/>
        </authorList>
    </citation>
    <scope>NUCLEOTIDE SEQUENCE</scope>
    <source>
        <strain evidence="3">CGMCC 1.15360</strain>
    </source>
</reference>
<evidence type="ECO:0000313" key="3">
    <source>
        <dbReference type="EMBL" id="GGD68898.1"/>
    </source>
</evidence>
<feature type="transmembrane region" description="Helical" evidence="2">
    <location>
        <begin position="35"/>
        <end position="56"/>
    </location>
</feature>
<keyword evidence="2" id="KW-0812">Transmembrane</keyword>
<comment type="caution">
    <text evidence="3">The sequence shown here is derived from an EMBL/GenBank/DDBJ whole genome shotgun (WGS) entry which is preliminary data.</text>
</comment>
<evidence type="ECO:0000256" key="2">
    <source>
        <dbReference type="SAM" id="Phobius"/>
    </source>
</evidence>
<keyword evidence="2" id="KW-0472">Membrane</keyword>
<gene>
    <name evidence="3" type="ORF">GCM10010990_18060</name>
</gene>
<evidence type="ECO:0000313" key="4">
    <source>
        <dbReference type="Proteomes" id="UP000612349"/>
    </source>
</evidence>
<dbReference type="OrthoDB" id="9864185at2"/>
<reference evidence="3" key="2">
    <citation type="submission" date="2020-09" db="EMBL/GenBank/DDBJ databases">
        <authorList>
            <person name="Sun Q."/>
            <person name="Zhou Y."/>
        </authorList>
    </citation>
    <scope>NUCLEOTIDE SEQUENCE</scope>
    <source>
        <strain evidence="3">CGMCC 1.15360</strain>
    </source>
</reference>
<sequence>MKKALGCGCAALVLVVLGAAALIFALAQSDAGQWMMGLILVYGGAMLAGALAHDVVTGEVTDIYRSDVPGSINAGAIEFAYEDTDGIRHVEKRRVMYDASKFQTLRPGDPIEVWVCKNERGKVKLVGYGTYEPETCGALPGGRGQSQGAADQAMDNPP</sequence>
<dbReference type="AlphaFoldDB" id="A0A916YZM5"/>
<accession>A0A916YZM5</accession>
<name>A0A916YZM5_9SPHN</name>
<protein>
    <submittedName>
        <fullName evidence="3">Uncharacterized protein</fullName>
    </submittedName>
</protein>
<proteinExistence type="predicted"/>
<keyword evidence="2" id="KW-1133">Transmembrane helix</keyword>
<organism evidence="3 4">
    <name type="scientific">Croceicoccus mobilis</name>
    <dbReference type="NCBI Taxonomy" id="1703339"/>
    <lineage>
        <taxon>Bacteria</taxon>
        <taxon>Pseudomonadati</taxon>
        <taxon>Pseudomonadota</taxon>
        <taxon>Alphaproteobacteria</taxon>
        <taxon>Sphingomonadales</taxon>
        <taxon>Erythrobacteraceae</taxon>
        <taxon>Croceicoccus</taxon>
    </lineage>
</organism>
<dbReference type="EMBL" id="BMIP01000003">
    <property type="protein sequence ID" value="GGD68898.1"/>
    <property type="molecule type" value="Genomic_DNA"/>
</dbReference>
<evidence type="ECO:0000256" key="1">
    <source>
        <dbReference type="SAM" id="MobiDB-lite"/>
    </source>
</evidence>
<keyword evidence="4" id="KW-1185">Reference proteome</keyword>